<dbReference type="Proteomes" id="UP000316142">
    <property type="component" value="Unassembled WGS sequence"/>
</dbReference>
<dbReference type="EMBL" id="VHIZ01000064">
    <property type="protein sequence ID" value="TPV21125.1"/>
    <property type="molecule type" value="Genomic_DNA"/>
</dbReference>
<dbReference type="Pfam" id="PF16884">
    <property type="entry name" value="ADH_N_2"/>
    <property type="match status" value="1"/>
</dbReference>
<evidence type="ECO:0000259" key="2">
    <source>
        <dbReference type="Pfam" id="PF16884"/>
    </source>
</evidence>
<keyword evidence="4" id="KW-1185">Reference proteome</keyword>
<name>A0ABY2Z1Q1_9GAMM</name>
<organism evidence="3 4">
    <name type="scientific">Pantoea anthophila</name>
    <dbReference type="NCBI Taxonomy" id="470931"/>
    <lineage>
        <taxon>Bacteria</taxon>
        <taxon>Pseudomonadati</taxon>
        <taxon>Pseudomonadota</taxon>
        <taxon>Gammaproteobacteria</taxon>
        <taxon>Enterobacterales</taxon>
        <taxon>Erwiniaceae</taxon>
        <taxon>Pantoea</taxon>
    </lineage>
</organism>
<protein>
    <recommendedName>
        <fullName evidence="2">Oxidoreductase N-terminal domain-containing protein</fullName>
    </recommendedName>
</protein>
<dbReference type="InterPro" id="IPR041694">
    <property type="entry name" value="ADH_N_2"/>
</dbReference>
<proteinExistence type="predicted"/>
<dbReference type="Gene3D" id="3.90.1150.10">
    <property type="entry name" value="Aspartate Aminotransferase, domain 1"/>
    <property type="match status" value="1"/>
</dbReference>
<dbReference type="InterPro" id="IPR015424">
    <property type="entry name" value="PyrdxlP-dep_Trfase"/>
</dbReference>
<dbReference type="PANTHER" id="PTHR43205">
    <property type="entry name" value="PROSTAGLANDIN REDUCTASE"/>
    <property type="match status" value="1"/>
</dbReference>
<dbReference type="RefSeq" id="WP_140925565.1">
    <property type="nucleotide sequence ID" value="NZ_VHIZ01000064.1"/>
</dbReference>
<feature type="domain" description="Oxidoreductase N-terminal" evidence="2">
    <location>
        <begin position="16"/>
        <end position="110"/>
    </location>
</feature>
<reference evidence="3 4" key="1">
    <citation type="submission" date="2019-06" db="EMBL/GenBank/DDBJ databases">
        <title>Taxogenomics and systematics of the genus Pantoea.</title>
        <authorList>
            <person name="Tambong J.T."/>
        </authorList>
    </citation>
    <scope>NUCLEOTIDE SEQUENCE [LARGE SCALE GENOMIC DNA]</scope>
    <source>
        <strain evidence="3 4">LMG 2558</strain>
    </source>
</reference>
<dbReference type="InterPro" id="IPR011032">
    <property type="entry name" value="GroES-like_sf"/>
</dbReference>
<evidence type="ECO:0000256" key="1">
    <source>
        <dbReference type="ARBA" id="ARBA00023002"/>
    </source>
</evidence>
<dbReference type="InterPro" id="IPR045010">
    <property type="entry name" value="MDR_fam"/>
</dbReference>
<dbReference type="InterPro" id="IPR015422">
    <property type="entry name" value="PyrdxlP-dep_Trfase_small"/>
</dbReference>
<accession>A0ABY2Z1Q1</accession>
<comment type="caution">
    <text evidence="3">The sequence shown here is derived from an EMBL/GenBank/DDBJ whole genome shotgun (WGS) entry which is preliminary data.</text>
</comment>
<sequence length="287" mass="31805">MSKDRYEATNTFVYQVSRPNGEPLAEHFRFVEQPLEPLEEGAAWVKNVHFSVDPYMRECMDGDWELNTPLEGRTIGQVVQSATPRLVPGDWVFHREGWRTYAQVKPDEVRVIQPIEGVPLRAWLSVLGGTGLTAWVALTRIVQLQAGESIFALHEALRLLNAETLSVRIIRHRNSSRGLQHALLQLGLALAAPEVTRLNAVVGFFLPAGIASPDLIEHLLVEHKIEISASFGSPLLRIGQMGEQCRAENVFRLVNALALTLETLGQPVDRVAALESLTLLSEGAMPL</sequence>
<dbReference type="SUPFAM" id="SSF53383">
    <property type="entry name" value="PLP-dependent transferases"/>
    <property type="match status" value="1"/>
</dbReference>
<gene>
    <name evidence="3" type="ORF">FJW00_20910</name>
</gene>
<evidence type="ECO:0000313" key="4">
    <source>
        <dbReference type="Proteomes" id="UP000316142"/>
    </source>
</evidence>
<dbReference type="Gene3D" id="3.90.180.10">
    <property type="entry name" value="Medium-chain alcohol dehydrogenases, catalytic domain"/>
    <property type="match status" value="1"/>
</dbReference>
<dbReference type="PANTHER" id="PTHR43205:SF7">
    <property type="entry name" value="PROSTAGLANDIN REDUCTASE 1"/>
    <property type="match status" value="1"/>
</dbReference>
<evidence type="ECO:0000313" key="3">
    <source>
        <dbReference type="EMBL" id="TPV21125.1"/>
    </source>
</evidence>
<dbReference type="SUPFAM" id="SSF50129">
    <property type="entry name" value="GroES-like"/>
    <property type="match status" value="1"/>
</dbReference>
<keyword evidence="1" id="KW-0560">Oxidoreductase</keyword>